<evidence type="ECO:0000313" key="3">
    <source>
        <dbReference type="EnsemblPlants" id="KRH52651"/>
    </source>
</evidence>
<evidence type="ECO:0000256" key="1">
    <source>
        <dbReference type="ARBA" id="ARBA00022621"/>
    </source>
</evidence>
<dbReference type="InterPro" id="IPR044203">
    <property type="entry name" value="GlbO/GLB3-like"/>
</dbReference>
<dbReference type="GO" id="GO:0005344">
    <property type="term" value="F:oxygen carrier activity"/>
    <property type="evidence" value="ECO:0000318"/>
    <property type="project" value="GO_Central"/>
</dbReference>
<dbReference type="SMR" id="A0A0R0JJW4"/>
<dbReference type="Gramene" id="KRH52651">
    <property type="protein sequence ID" value="KRH52651"/>
    <property type="gene ID" value="GLYMA_06G080700"/>
</dbReference>
<gene>
    <name evidence="2" type="ORF">GLYMA_06G080700</name>
</gene>
<protein>
    <submittedName>
        <fullName evidence="2 3">Uncharacterized protein</fullName>
    </submittedName>
</protein>
<sequence length="146" mass="16620">MVTTPLKVCNTRPPNGVEFPQLMLLPSTRPSNLGYLLYQFLQQGVYMMTRKSGFVQYLPIHRTSTSSSSREWEAPLSILNSQTREWLHHMAQALDSTSDIDDDSKIKLINFFSYTAYFLVAGVEQQDQNLHTPCKDAALKQHAPPM</sequence>
<proteinExistence type="predicted"/>
<keyword evidence="4" id="KW-1185">Reference proteome</keyword>
<dbReference type="STRING" id="3847.A0A0R0JJW4"/>
<dbReference type="EMBL" id="CM000839">
    <property type="protein sequence ID" value="KRH52651.1"/>
    <property type="molecule type" value="Genomic_DNA"/>
</dbReference>
<dbReference type="GO" id="GO:0015671">
    <property type="term" value="P:oxygen transport"/>
    <property type="evidence" value="ECO:0000318"/>
    <property type="project" value="GO_Central"/>
</dbReference>
<dbReference type="PANTHER" id="PTHR47366:SF1">
    <property type="entry name" value="TWO-ON-TWO HEMOGLOBIN-3"/>
    <property type="match status" value="1"/>
</dbReference>
<dbReference type="EnsemblPlants" id="KRH52651">
    <property type="protein sequence ID" value="KRH52651"/>
    <property type="gene ID" value="GLYMA_06G080700"/>
</dbReference>
<reference evidence="3" key="2">
    <citation type="submission" date="2018-02" db="UniProtKB">
        <authorList>
            <consortium name="EnsemblPlants"/>
        </authorList>
    </citation>
    <scope>IDENTIFICATION</scope>
    <source>
        <strain evidence="3">Williams 82</strain>
    </source>
</reference>
<dbReference type="Gene3D" id="1.10.490.10">
    <property type="entry name" value="Globins"/>
    <property type="match status" value="1"/>
</dbReference>
<evidence type="ECO:0000313" key="2">
    <source>
        <dbReference type="EMBL" id="KRH52651.1"/>
    </source>
</evidence>
<dbReference type="InterPro" id="IPR012292">
    <property type="entry name" value="Globin/Proto"/>
</dbReference>
<accession>A0A0R0JJW4</accession>
<reference evidence="2 3" key="1">
    <citation type="journal article" date="2010" name="Nature">
        <title>Genome sequence of the palaeopolyploid soybean.</title>
        <authorList>
            <person name="Schmutz J."/>
            <person name="Cannon S.B."/>
            <person name="Schlueter J."/>
            <person name="Ma J."/>
            <person name="Mitros T."/>
            <person name="Nelson W."/>
            <person name="Hyten D.L."/>
            <person name="Song Q."/>
            <person name="Thelen J.J."/>
            <person name="Cheng J."/>
            <person name="Xu D."/>
            <person name="Hellsten U."/>
            <person name="May G.D."/>
            <person name="Yu Y."/>
            <person name="Sakurai T."/>
            <person name="Umezawa T."/>
            <person name="Bhattacharyya M.K."/>
            <person name="Sandhu D."/>
            <person name="Valliyodan B."/>
            <person name="Lindquist E."/>
            <person name="Peto M."/>
            <person name="Grant D."/>
            <person name="Shu S."/>
            <person name="Goodstein D."/>
            <person name="Barry K."/>
            <person name="Futrell-Griggs M."/>
            <person name="Abernathy B."/>
            <person name="Du J."/>
            <person name="Tian Z."/>
            <person name="Zhu L."/>
            <person name="Gill N."/>
            <person name="Joshi T."/>
            <person name="Libault M."/>
            <person name="Sethuraman A."/>
            <person name="Zhang X.-C."/>
            <person name="Shinozaki K."/>
            <person name="Nguyen H.T."/>
            <person name="Wing R.A."/>
            <person name="Cregan P."/>
            <person name="Specht J."/>
            <person name="Grimwood J."/>
            <person name="Rokhsar D."/>
            <person name="Stacey G."/>
            <person name="Shoemaker R.C."/>
            <person name="Jackson S.A."/>
        </authorList>
    </citation>
    <scope>NUCLEOTIDE SEQUENCE</scope>
    <source>
        <strain evidence="3">cv. Williams 82</strain>
        <tissue evidence="2">Callus</tissue>
    </source>
</reference>
<reference evidence="2" key="3">
    <citation type="submission" date="2018-07" db="EMBL/GenBank/DDBJ databases">
        <title>WGS assembly of Glycine max.</title>
        <authorList>
            <person name="Schmutz J."/>
            <person name="Cannon S."/>
            <person name="Schlueter J."/>
            <person name="Ma J."/>
            <person name="Mitros T."/>
            <person name="Nelson W."/>
            <person name="Hyten D."/>
            <person name="Song Q."/>
            <person name="Thelen J."/>
            <person name="Cheng J."/>
            <person name="Xu D."/>
            <person name="Hellsten U."/>
            <person name="May G."/>
            <person name="Yu Y."/>
            <person name="Sakurai T."/>
            <person name="Umezawa T."/>
            <person name="Bhattacharyya M."/>
            <person name="Sandhu D."/>
            <person name="Valliyodan B."/>
            <person name="Lindquist E."/>
            <person name="Peto M."/>
            <person name="Grant D."/>
            <person name="Shu S."/>
            <person name="Goodstein D."/>
            <person name="Barry K."/>
            <person name="Futrell-Griggs M."/>
            <person name="Abernathy B."/>
            <person name="Du J."/>
            <person name="Tian Z."/>
            <person name="Zhu L."/>
            <person name="Gill N."/>
            <person name="Joshi T."/>
            <person name="Libault M."/>
            <person name="Sethuraman A."/>
            <person name="Zhang X."/>
            <person name="Shinozaki K."/>
            <person name="Nguyen H."/>
            <person name="Wing R."/>
            <person name="Cregan P."/>
            <person name="Specht J."/>
            <person name="Grimwood J."/>
            <person name="Rokhsar D."/>
            <person name="Stacey G."/>
            <person name="Shoemaker R."/>
            <person name="Jackson S."/>
        </authorList>
    </citation>
    <scope>NUCLEOTIDE SEQUENCE</scope>
    <source>
        <tissue evidence="2">Callus</tissue>
    </source>
</reference>
<keyword evidence="1" id="KW-0813">Transport</keyword>
<dbReference type="Proteomes" id="UP000008827">
    <property type="component" value="Chromosome 6"/>
</dbReference>
<organism evidence="2">
    <name type="scientific">Glycine max</name>
    <name type="common">Soybean</name>
    <name type="synonym">Glycine hispida</name>
    <dbReference type="NCBI Taxonomy" id="3847"/>
    <lineage>
        <taxon>Eukaryota</taxon>
        <taxon>Viridiplantae</taxon>
        <taxon>Streptophyta</taxon>
        <taxon>Embryophyta</taxon>
        <taxon>Tracheophyta</taxon>
        <taxon>Spermatophyta</taxon>
        <taxon>Magnoliopsida</taxon>
        <taxon>eudicotyledons</taxon>
        <taxon>Gunneridae</taxon>
        <taxon>Pentapetalae</taxon>
        <taxon>rosids</taxon>
        <taxon>fabids</taxon>
        <taxon>Fabales</taxon>
        <taxon>Fabaceae</taxon>
        <taxon>Papilionoideae</taxon>
        <taxon>50 kb inversion clade</taxon>
        <taxon>NPAAA clade</taxon>
        <taxon>indigoferoid/millettioid clade</taxon>
        <taxon>Phaseoleae</taxon>
        <taxon>Glycine</taxon>
        <taxon>Glycine subgen. Soja</taxon>
    </lineage>
</organism>
<dbReference type="PANTHER" id="PTHR47366">
    <property type="entry name" value="TWO-ON-TWO HEMOGLOBIN-3"/>
    <property type="match status" value="1"/>
</dbReference>
<dbReference type="GO" id="GO:0019825">
    <property type="term" value="F:oxygen binding"/>
    <property type="evidence" value="ECO:0007669"/>
    <property type="project" value="InterPro"/>
</dbReference>
<name>A0A0R0JJW4_SOYBN</name>
<dbReference type="GO" id="GO:0020037">
    <property type="term" value="F:heme binding"/>
    <property type="evidence" value="ECO:0007669"/>
    <property type="project" value="InterPro"/>
</dbReference>
<dbReference type="AlphaFoldDB" id="A0A0R0JJW4"/>
<evidence type="ECO:0000313" key="4">
    <source>
        <dbReference type="Proteomes" id="UP000008827"/>
    </source>
</evidence>
<dbReference type="InParanoid" id="A0A0R0JJW4"/>
<keyword evidence="1" id="KW-0561">Oxygen transport</keyword>